<dbReference type="PANTHER" id="PTHR35176">
    <property type="entry name" value="HEME OXYGENASE HI_0854-RELATED"/>
    <property type="match status" value="1"/>
</dbReference>
<evidence type="ECO:0000313" key="3">
    <source>
        <dbReference type="EMBL" id="SEG41706.1"/>
    </source>
</evidence>
<evidence type="ECO:0000256" key="1">
    <source>
        <dbReference type="ARBA" id="ARBA00023002"/>
    </source>
</evidence>
<evidence type="ECO:0000259" key="2">
    <source>
        <dbReference type="Pfam" id="PF01243"/>
    </source>
</evidence>
<dbReference type="GO" id="GO:0070967">
    <property type="term" value="F:coenzyme F420 binding"/>
    <property type="evidence" value="ECO:0007669"/>
    <property type="project" value="TreeGrafter"/>
</dbReference>
<dbReference type="GO" id="GO:0005829">
    <property type="term" value="C:cytosol"/>
    <property type="evidence" value="ECO:0007669"/>
    <property type="project" value="TreeGrafter"/>
</dbReference>
<protein>
    <submittedName>
        <fullName evidence="3">PPOX class probable F420-dependent enzyme</fullName>
    </submittedName>
</protein>
<dbReference type="InterPro" id="IPR019920">
    <property type="entry name" value="F420-binding_dom_put"/>
</dbReference>
<dbReference type="Gene3D" id="2.30.110.10">
    <property type="entry name" value="Electron Transport, Fmn-binding Protein, Chain A"/>
    <property type="match status" value="1"/>
</dbReference>
<gene>
    <name evidence="3" type="ORF">SAMN05216223_10561</name>
</gene>
<dbReference type="OrthoDB" id="159383at2"/>
<reference evidence="3 4" key="1">
    <citation type="submission" date="2016-10" db="EMBL/GenBank/DDBJ databases">
        <authorList>
            <person name="de Groot N.N."/>
        </authorList>
    </citation>
    <scope>NUCLEOTIDE SEQUENCE [LARGE SCALE GENOMIC DNA]</scope>
    <source>
        <strain evidence="3 4">CGMCC 4.2023</strain>
    </source>
</reference>
<name>A0A1H6A1V0_9ACTN</name>
<dbReference type="PANTHER" id="PTHR35176:SF1">
    <property type="entry name" value="F420H(2)-DEPENDENT BILIVERDIN REDUCTASE"/>
    <property type="match status" value="1"/>
</dbReference>
<dbReference type="EMBL" id="FNVU01000005">
    <property type="protein sequence ID" value="SEG41706.1"/>
    <property type="molecule type" value="Genomic_DNA"/>
</dbReference>
<dbReference type="InterPro" id="IPR012349">
    <property type="entry name" value="Split_barrel_FMN-bd"/>
</dbReference>
<dbReference type="NCBIfam" id="TIGR03618">
    <property type="entry name" value="Rv1155_F420"/>
    <property type="match status" value="1"/>
</dbReference>
<dbReference type="Proteomes" id="UP000236754">
    <property type="component" value="Unassembled WGS sequence"/>
</dbReference>
<dbReference type="AlphaFoldDB" id="A0A1H6A1V0"/>
<dbReference type="InterPro" id="IPR052019">
    <property type="entry name" value="F420H2_bilvrd_red/Heme_oxyg"/>
</dbReference>
<dbReference type="GO" id="GO:0016627">
    <property type="term" value="F:oxidoreductase activity, acting on the CH-CH group of donors"/>
    <property type="evidence" value="ECO:0007669"/>
    <property type="project" value="TreeGrafter"/>
</dbReference>
<accession>A0A1H6A1V0</accession>
<feature type="domain" description="Pyridoxamine 5'-phosphate oxidase N-terminal" evidence="2">
    <location>
        <begin position="7"/>
        <end position="114"/>
    </location>
</feature>
<organism evidence="3 4">
    <name type="scientific">Actinacidiphila yanglinensis</name>
    <dbReference type="NCBI Taxonomy" id="310779"/>
    <lineage>
        <taxon>Bacteria</taxon>
        <taxon>Bacillati</taxon>
        <taxon>Actinomycetota</taxon>
        <taxon>Actinomycetes</taxon>
        <taxon>Kitasatosporales</taxon>
        <taxon>Streptomycetaceae</taxon>
        <taxon>Actinacidiphila</taxon>
    </lineage>
</organism>
<dbReference type="Pfam" id="PF01243">
    <property type="entry name" value="PNPOx_N"/>
    <property type="match status" value="1"/>
</dbReference>
<dbReference type="RefSeq" id="WP_103885902.1">
    <property type="nucleotide sequence ID" value="NZ_FNVU01000005.1"/>
</dbReference>
<proteinExistence type="predicted"/>
<sequence length="146" mass="16507">MAHMTEAEWRAFATTGTRTGKLAVQRKNGRPHVTPVWFVLDDTDPGDVRVVFTTWHESLKARALQRDPHFALCVDDQEPPYSYVLFECTAELVEDTVVIQDWATRIGARYMGVERAAEFGARNAVPGEYLVRGRIDRLTAEARVAD</sequence>
<dbReference type="SUPFAM" id="SSF50475">
    <property type="entry name" value="FMN-binding split barrel"/>
    <property type="match status" value="1"/>
</dbReference>
<keyword evidence="1" id="KW-0560">Oxidoreductase</keyword>
<dbReference type="InterPro" id="IPR011576">
    <property type="entry name" value="Pyridox_Oxase_N"/>
</dbReference>
<keyword evidence="4" id="KW-1185">Reference proteome</keyword>
<evidence type="ECO:0000313" key="4">
    <source>
        <dbReference type="Proteomes" id="UP000236754"/>
    </source>
</evidence>